<comment type="caution">
    <text evidence="1">The sequence shown here is derived from an EMBL/GenBank/DDBJ whole genome shotgun (WGS) entry which is preliminary data.</text>
</comment>
<evidence type="ECO:0000313" key="1">
    <source>
        <dbReference type="EMBL" id="MPN42948.1"/>
    </source>
</evidence>
<accession>A0A645HVA0</accession>
<sequence length="86" mass="10059">MSRNIFDMGSDWNVVKQKYKLSNNDMFYYFNKPILDDALSSGKIIRFSHNPLGDDGFLGMEWDHIKSMTGLSDSNLFYEGGFWYIK</sequence>
<organism evidence="1">
    <name type="scientific">bioreactor metagenome</name>
    <dbReference type="NCBI Taxonomy" id="1076179"/>
    <lineage>
        <taxon>unclassified sequences</taxon>
        <taxon>metagenomes</taxon>
        <taxon>ecological metagenomes</taxon>
    </lineage>
</organism>
<reference evidence="1" key="1">
    <citation type="submission" date="2019-08" db="EMBL/GenBank/DDBJ databases">
        <authorList>
            <person name="Kucharzyk K."/>
            <person name="Murdoch R.W."/>
            <person name="Higgins S."/>
            <person name="Loffler F."/>
        </authorList>
    </citation>
    <scope>NUCLEOTIDE SEQUENCE</scope>
</reference>
<dbReference type="EMBL" id="VSSQ01101022">
    <property type="protein sequence ID" value="MPN42948.1"/>
    <property type="molecule type" value="Genomic_DNA"/>
</dbReference>
<protein>
    <submittedName>
        <fullName evidence="1">Uncharacterized protein</fullName>
    </submittedName>
</protein>
<gene>
    <name evidence="1" type="ORF">SDC9_190506</name>
</gene>
<proteinExistence type="predicted"/>
<name>A0A645HVA0_9ZZZZ</name>
<dbReference type="AlphaFoldDB" id="A0A645HVA0"/>